<organism evidence="3 4">
    <name type="scientific">Saliterribacillus persicus</name>
    <dbReference type="NCBI Taxonomy" id="930114"/>
    <lineage>
        <taxon>Bacteria</taxon>
        <taxon>Bacillati</taxon>
        <taxon>Bacillota</taxon>
        <taxon>Bacilli</taxon>
        <taxon>Bacillales</taxon>
        <taxon>Bacillaceae</taxon>
        <taxon>Saliterribacillus</taxon>
    </lineage>
</organism>
<reference evidence="3 4" key="1">
    <citation type="submission" date="2018-07" db="EMBL/GenBank/DDBJ databases">
        <title>Genomic Encyclopedia of Type Strains, Phase IV (KMG-IV): sequencing the most valuable type-strain genomes for metagenomic binning, comparative biology and taxonomic classification.</title>
        <authorList>
            <person name="Goeker M."/>
        </authorList>
    </citation>
    <scope>NUCLEOTIDE SEQUENCE [LARGE SCALE GENOMIC DNA]</scope>
    <source>
        <strain evidence="3 4">DSM 27696</strain>
    </source>
</reference>
<keyword evidence="2" id="KW-1133">Transmembrane helix</keyword>
<protein>
    <submittedName>
        <fullName evidence="3">Uncharacterized protein</fullName>
    </submittedName>
</protein>
<dbReference type="EMBL" id="QPJJ01000013">
    <property type="protein sequence ID" value="RCW64555.1"/>
    <property type="molecule type" value="Genomic_DNA"/>
</dbReference>
<evidence type="ECO:0000313" key="4">
    <source>
        <dbReference type="Proteomes" id="UP000252585"/>
    </source>
</evidence>
<proteinExistence type="predicted"/>
<keyword evidence="1" id="KW-0175">Coiled coil</keyword>
<evidence type="ECO:0000313" key="3">
    <source>
        <dbReference type="EMBL" id="RCW64555.1"/>
    </source>
</evidence>
<keyword evidence="2" id="KW-0812">Transmembrane</keyword>
<feature type="transmembrane region" description="Helical" evidence="2">
    <location>
        <begin position="6"/>
        <end position="29"/>
    </location>
</feature>
<accession>A0A368X9N4</accession>
<keyword evidence="2" id="KW-0472">Membrane</keyword>
<gene>
    <name evidence="3" type="ORF">DFR57_11339</name>
</gene>
<name>A0A368X9N4_9BACI</name>
<sequence length="59" mass="7178">MHIKYYYWTVGVLLTALAIILFIFGFTVYNDFQKVIAEKEEERLEEEEEEKKIGNKKRY</sequence>
<feature type="coiled-coil region" evidence="1">
    <location>
        <begin position="29"/>
        <end position="57"/>
    </location>
</feature>
<evidence type="ECO:0000256" key="2">
    <source>
        <dbReference type="SAM" id="Phobius"/>
    </source>
</evidence>
<keyword evidence="4" id="KW-1185">Reference proteome</keyword>
<dbReference type="Proteomes" id="UP000252585">
    <property type="component" value="Unassembled WGS sequence"/>
</dbReference>
<dbReference type="RefSeq" id="WP_114353902.1">
    <property type="nucleotide sequence ID" value="NZ_QPJJ01000013.1"/>
</dbReference>
<evidence type="ECO:0000256" key="1">
    <source>
        <dbReference type="SAM" id="Coils"/>
    </source>
</evidence>
<dbReference type="AlphaFoldDB" id="A0A368X9N4"/>
<comment type="caution">
    <text evidence="3">The sequence shown here is derived from an EMBL/GenBank/DDBJ whole genome shotgun (WGS) entry which is preliminary data.</text>
</comment>